<evidence type="ECO:0000313" key="4">
    <source>
        <dbReference type="Proteomes" id="UP000547058"/>
    </source>
</evidence>
<protein>
    <submittedName>
        <fullName evidence="3">Zinc-binding dehydrogenase</fullName>
    </submittedName>
</protein>
<name>A0A7W3FKV5_9GAMM</name>
<dbReference type="EMBL" id="JACGXS010000001">
    <property type="protein sequence ID" value="MBA8681057.1"/>
    <property type="molecule type" value="Genomic_DNA"/>
</dbReference>
<sequence>MSRALGAMPSAVVSSAAEVERAKWSGAEVVVDLAEDDLRASVLRGTGGKGADLALDPVGGKVLGRSRSRSTRPGPGRT</sequence>
<comment type="caution">
    <text evidence="3">The sequence shown here is derived from an EMBL/GenBank/DDBJ whole genome shotgun (WGS) entry which is preliminary data.</text>
</comment>
<dbReference type="Pfam" id="PF00107">
    <property type="entry name" value="ADH_zinc_N"/>
    <property type="match status" value="1"/>
</dbReference>
<reference evidence="3 4" key="1">
    <citation type="submission" date="2020-08" db="EMBL/GenBank/DDBJ databases">
        <title>Stenotrophomonas tumulicola JCM 30961.</title>
        <authorList>
            <person name="Deng Y."/>
        </authorList>
    </citation>
    <scope>NUCLEOTIDE SEQUENCE [LARGE SCALE GENOMIC DNA]</scope>
    <source>
        <strain evidence="3 4">JCM 30961</strain>
    </source>
</reference>
<dbReference type="AlphaFoldDB" id="A0A7W3FKV5"/>
<keyword evidence="4" id="KW-1185">Reference proteome</keyword>
<feature type="region of interest" description="Disordered" evidence="1">
    <location>
        <begin position="44"/>
        <end position="78"/>
    </location>
</feature>
<dbReference type="InterPro" id="IPR036291">
    <property type="entry name" value="NAD(P)-bd_dom_sf"/>
</dbReference>
<dbReference type="Gene3D" id="3.40.50.720">
    <property type="entry name" value="NAD(P)-binding Rossmann-like Domain"/>
    <property type="match status" value="1"/>
</dbReference>
<evidence type="ECO:0000259" key="2">
    <source>
        <dbReference type="Pfam" id="PF00107"/>
    </source>
</evidence>
<gene>
    <name evidence="3" type="ORF">H4O11_04485</name>
</gene>
<organism evidence="3 4">
    <name type="scientific">Stenotrophomonas tumulicola</name>
    <dbReference type="NCBI Taxonomy" id="1685415"/>
    <lineage>
        <taxon>Bacteria</taxon>
        <taxon>Pseudomonadati</taxon>
        <taxon>Pseudomonadota</taxon>
        <taxon>Gammaproteobacteria</taxon>
        <taxon>Lysobacterales</taxon>
        <taxon>Lysobacteraceae</taxon>
        <taxon>Stenotrophomonas</taxon>
    </lineage>
</organism>
<dbReference type="SUPFAM" id="SSF51735">
    <property type="entry name" value="NAD(P)-binding Rossmann-fold domains"/>
    <property type="match status" value="1"/>
</dbReference>
<proteinExistence type="predicted"/>
<dbReference type="InterPro" id="IPR013149">
    <property type="entry name" value="ADH-like_C"/>
</dbReference>
<feature type="domain" description="Alcohol dehydrogenase-like C-terminal" evidence="2">
    <location>
        <begin position="2"/>
        <end position="65"/>
    </location>
</feature>
<accession>A0A7W3FKV5</accession>
<evidence type="ECO:0000256" key="1">
    <source>
        <dbReference type="SAM" id="MobiDB-lite"/>
    </source>
</evidence>
<dbReference type="Proteomes" id="UP000547058">
    <property type="component" value="Unassembled WGS sequence"/>
</dbReference>
<evidence type="ECO:0000313" key="3">
    <source>
        <dbReference type="EMBL" id="MBA8681057.1"/>
    </source>
</evidence>